<dbReference type="Proteomes" id="UP000595197">
    <property type="component" value="Chromosome"/>
</dbReference>
<gene>
    <name evidence="2" type="ORF">IGS68_11175</name>
</gene>
<dbReference type="EMBL" id="CP067420">
    <property type="protein sequence ID" value="QQP91721.1"/>
    <property type="molecule type" value="Genomic_DNA"/>
</dbReference>
<reference evidence="2" key="1">
    <citation type="submission" date="2021-02" db="EMBL/GenBank/DDBJ databases">
        <title>Skermanella TT6 skin isolate.</title>
        <authorList>
            <person name="Lee K."/>
            <person name="Ganzorig M."/>
        </authorList>
    </citation>
    <scope>NUCLEOTIDE SEQUENCE</scope>
    <source>
        <strain evidence="2">TT6</strain>
    </source>
</reference>
<feature type="region of interest" description="Disordered" evidence="1">
    <location>
        <begin position="60"/>
        <end position="83"/>
    </location>
</feature>
<evidence type="ECO:0000313" key="3">
    <source>
        <dbReference type="Proteomes" id="UP000595197"/>
    </source>
</evidence>
<sequence length="83" mass="9467">MRQAREDNLRRPEPERLPVLKRETINDGYITFLRQLWGFAVGNRGAEVNIFKDVRVVSKWHRQGDPGRSLPGAERPGRSPAGS</sequence>
<dbReference type="RefSeq" id="WP_201079931.1">
    <property type="nucleotide sequence ID" value="NZ_CP067420.1"/>
</dbReference>
<protein>
    <submittedName>
        <fullName evidence="2">Uncharacterized protein</fullName>
    </submittedName>
</protein>
<name>A0ABX7BBG2_9PROT</name>
<proteinExistence type="predicted"/>
<keyword evidence="3" id="KW-1185">Reference proteome</keyword>
<evidence type="ECO:0000313" key="2">
    <source>
        <dbReference type="EMBL" id="QQP91721.1"/>
    </source>
</evidence>
<evidence type="ECO:0000256" key="1">
    <source>
        <dbReference type="SAM" id="MobiDB-lite"/>
    </source>
</evidence>
<accession>A0ABX7BBG2</accession>
<organism evidence="2 3">
    <name type="scientific">Skermanella cutis</name>
    <dbReference type="NCBI Taxonomy" id="2775420"/>
    <lineage>
        <taxon>Bacteria</taxon>
        <taxon>Pseudomonadati</taxon>
        <taxon>Pseudomonadota</taxon>
        <taxon>Alphaproteobacteria</taxon>
        <taxon>Rhodospirillales</taxon>
        <taxon>Azospirillaceae</taxon>
        <taxon>Skermanella</taxon>
    </lineage>
</organism>